<dbReference type="InterPro" id="IPR000618">
    <property type="entry name" value="Insect_cuticle"/>
</dbReference>
<evidence type="ECO:0000256" key="2">
    <source>
        <dbReference type="PROSITE-ProRule" id="PRU00497"/>
    </source>
</evidence>
<evidence type="ECO:0000256" key="3">
    <source>
        <dbReference type="SAM" id="MobiDB-lite"/>
    </source>
</evidence>
<dbReference type="AlphaFoldDB" id="A0A8I6RN39"/>
<dbReference type="OrthoDB" id="6436213at2759"/>
<dbReference type="PANTHER" id="PTHR10380">
    <property type="entry name" value="CUTICLE PROTEIN"/>
    <property type="match status" value="1"/>
</dbReference>
<dbReference type="InterPro" id="IPR031311">
    <property type="entry name" value="CHIT_BIND_RR_consensus"/>
</dbReference>
<dbReference type="GO" id="GO:0008010">
    <property type="term" value="F:structural constituent of chitin-based larval cuticle"/>
    <property type="evidence" value="ECO:0007669"/>
    <property type="project" value="TreeGrafter"/>
</dbReference>
<protein>
    <recommendedName>
        <fullName evidence="7">CPR type cuticle protein</fullName>
    </recommendedName>
</protein>
<keyword evidence="6" id="KW-1185">Reference proteome</keyword>
<dbReference type="PROSITE" id="PS00233">
    <property type="entry name" value="CHIT_BIND_RR_1"/>
    <property type="match status" value="1"/>
</dbReference>
<dbReference type="Proteomes" id="UP000494040">
    <property type="component" value="Unassembled WGS sequence"/>
</dbReference>
<dbReference type="GO" id="GO:0062129">
    <property type="term" value="C:chitin-based extracellular matrix"/>
    <property type="evidence" value="ECO:0007669"/>
    <property type="project" value="TreeGrafter"/>
</dbReference>
<dbReference type="PRINTS" id="PR00947">
    <property type="entry name" value="CUTICLE"/>
</dbReference>
<dbReference type="PANTHER" id="PTHR10380:SF173">
    <property type="entry name" value="CUTICULAR PROTEIN 47EF, ISOFORM C-RELATED"/>
    <property type="match status" value="1"/>
</dbReference>
<sequence>MMHLLLLFAVVGSSLGASLRVRKQSGGTVTFFNQTFPAPPGVPQETINQFQGAFQQGSGFLPQPPSPPQGFIPQNPGEFLQQGGSGFISNFQSQLQQDELVGRNEPKPVVPIVTYQFTPNSVDGSYQFSYESGDGTKREESGSQKAVGEPAELGTVAKGSYSYTDPDGNLVQVSYTADERGFVPTGSHLPTPPPVPPEILKGLEASAANEAAQNNGVISPSYNYFFRNAYRRHY</sequence>
<evidence type="ECO:0000313" key="6">
    <source>
        <dbReference type="Proteomes" id="UP000494040"/>
    </source>
</evidence>
<organism evidence="5 6">
    <name type="scientific">Cimex lectularius</name>
    <name type="common">Bed bug</name>
    <name type="synonym">Acanthia lectularia</name>
    <dbReference type="NCBI Taxonomy" id="79782"/>
    <lineage>
        <taxon>Eukaryota</taxon>
        <taxon>Metazoa</taxon>
        <taxon>Ecdysozoa</taxon>
        <taxon>Arthropoda</taxon>
        <taxon>Hexapoda</taxon>
        <taxon>Insecta</taxon>
        <taxon>Pterygota</taxon>
        <taxon>Neoptera</taxon>
        <taxon>Paraneoptera</taxon>
        <taxon>Hemiptera</taxon>
        <taxon>Heteroptera</taxon>
        <taxon>Panheteroptera</taxon>
        <taxon>Cimicomorpha</taxon>
        <taxon>Cimicidae</taxon>
        <taxon>Cimex</taxon>
    </lineage>
</organism>
<keyword evidence="4" id="KW-0732">Signal</keyword>
<feature type="signal peptide" evidence="4">
    <location>
        <begin position="1"/>
        <end position="16"/>
    </location>
</feature>
<accession>A0A8I6RN39</accession>
<feature type="chain" id="PRO_5035248654" description="CPR type cuticle protein" evidence="4">
    <location>
        <begin position="17"/>
        <end position="234"/>
    </location>
</feature>
<evidence type="ECO:0008006" key="7">
    <source>
        <dbReference type="Google" id="ProtNLM"/>
    </source>
</evidence>
<evidence type="ECO:0000313" key="5">
    <source>
        <dbReference type="EnsemblMetazoa" id="XP_014246944.1"/>
    </source>
</evidence>
<dbReference type="KEGG" id="clec:106665200"/>
<dbReference type="OMA" id="PEGNEYT"/>
<keyword evidence="1 2" id="KW-0193">Cuticle</keyword>
<gene>
    <name evidence="5" type="primary">106665200</name>
</gene>
<dbReference type="Pfam" id="PF00379">
    <property type="entry name" value="Chitin_bind_4"/>
    <property type="match status" value="1"/>
</dbReference>
<evidence type="ECO:0000256" key="1">
    <source>
        <dbReference type="ARBA" id="ARBA00022460"/>
    </source>
</evidence>
<dbReference type="InterPro" id="IPR050468">
    <property type="entry name" value="Cuticle_Struct_Prot"/>
</dbReference>
<reference evidence="5" key="1">
    <citation type="submission" date="2022-01" db="UniProtKB">
        <authorList>
            <consortium name="EnsemblMetazoa"/>
        </authorList>
    </citation>
    <scope>IDENTIFICATION</scope>
</reference>
<proteinExistence type="predicted"/>
<feature type="region of interest" description="Disordered" evidence="3">
    <location>
        <begin position="129"/>
        <end position="148"/>
    </location>
</feature>
<evidence type="ECO:0000256" key="4">
    <source>
        <dbReference type="SAM" id="SignalP"/>
    </source>
</evidence>
<dbReference type="EnsemblMetazoa" id="XM_014391458.2">
    <property type="protein sequence ID" value="XP_014246944.1"/>
    <property type="gene ID" value="LOC106665200"/>
</dbReference>
<name>A0A8I6RN39_CIMLE</name>
<dbReference type="PROSITE" id="PS51155">
    <property type="entry name" value="CHIT_BIND_RR_2"/>
    <property type="match status" value="1"/>
</dbReference>